<accession>A0A7W6HIC8</accession>
<evidence type="ECO:0000313" key="3">
    <source>
        <dbReference type="Proteomes" id="UP000588647"/>
    </source>
</evidence>
<sequence>MSDISLTRYGRRAPISIEPIRALATVWFQRHRQRAALACLDDRLLADVGLSRATARGECRKPFWHA</sequence>
<dbReference type="EMBL" id="JACIEM010000006">
    <property type="protein sequence ID" value="MBB4005488.1"/>
    <property type="molecule type" value="Genomic_DNA"/>
</dbReference>
<feature type="domain" description="YjiS-like" evidence="1">
    <location>
        <begin position="20"/>
        <end position="53"/>
    </location>
</feature>
<gene>
    <name evidence="2" type="ORF">GGR03_004587</name>
</gene>
<proteinExistence type="predicted"/>
<comment type="caution">
    <text evidence="2">The sequence shown here is derived from an EMBL/GenBank/DDBJ whole genome shotgun (WGS) entry which is preliminary data.</text>
</comment>
<dbReference type="Pfam" id="PF06568">
    <property type="entry name" value="YjiS-like"/>
    <property type="match status" value="1"/>
</dbReference>
<evidence type="ECO:0000313" key="2">
    <source>
        <dbReference type="EMBL" id="MBB4005488.1"/>
    </source>
</evidence>
<reference evidence="2 3" key="1">
    <citation type="submission" date="2020-08" db="EMBL/GenBank/DDBJ databases">
        <title>Genomic Encyclopedia of Type Strains, Phase IV (KMG-IV): sequencing the most valuable type-strain genomes for metagenomic binning, comparative biology and taxonomic classification.</title>
        <authorList>
            <person name="Goeker M."/>
        </authorList>
    </citation>
    <scope>NUCLEOTIDE SEQUENCE [LARGE SCALE GENOMIC DNA]</scope>
    <source>
        <strain evidence="2 3">DSM 103570</strain>
    </source>
</reference>
<dbReference type="Proteomes" id="UP000588647">
    <property type="component" value="Unassembled WGS sequence"/>
</dbReference>
<protein>
    <submittedName>
        <fullName evidence="2">Uncharacterized protein YjiS (DUF1127 family)</fullName>
    </submittedName>
</protein>
<name>A0A7W6HIC8_9HYPH</name>
<dbReference type="RefSeq" id="WP_210292248.1">
    <property type="nucleotide sequence ID" value="NZ_JAAAMM010000006.1"/>
</dbReference>
<keyword evidence="3" id="KW-1185">Reference proteome</keyword>
<evidence type="ECO:0000259" key="1">
    <source>
        <dbReference type="Pfam" id="PF06568"/>
    </source>
</evidence>
<organism evidence="2 3">
    <name type="scientific">Aurantimonas endophytica</name>
    <dbReference type="NCBI Taxonomy" id="1522175"/>
    <lineage>
        <taxon>Bacteria</taxon>
        <taxon>Pseudomonadati</taxon>
        <taxon>Pseudomonadota</taxon>
        <taxon>Alphaproteobacteria</taxon>
        <taxon>Hyphomicrobiales</taxon>
        <taxon>Aurantimonadaceae</taxon>
        <taxon>Aurantimonas</taxon>
    </lineage>
</organism>
<dbReference type="InterPro" id="IPR009506">
    <property type="entry name" value="YjiS-like"/>
</dbReference>
<dbReference type="AlphaFoldDB" id="A0A7W6HIC8"/>